<gene>
    <name evidence="3" type="ORF">BJ980_001372</name>
</gene>
<dbReference type="PANTHER" id="PTHR43669:SF3">
    <property type="entry name" value="ALCOHOL DEHYDROGENASE, PUTATIVE (AFU_ORTHOLOGUE AFUA_3G03445)-RELATED"/>
    <property type="match status" value="1"/>
</dbReference>
<dbReference type="AlphaFoldDB" id="A0A7Y9S2C7"/>
<accession>A0A7Y9S2C7</accession>
<sequence length="256" mass="26491">MEHPTRRPAVITGASSGIGAETARALAEAGHPVALGARRADACEQIATAIRAAGGEAVAHPLDMTSDDSVAAFAEKVAADLGEVEVVISNAGKVAPGALVGISAQRFADELNLNLVGAHRLVATFGPGMVQRQRGDLVFVSSDVALRPRPFMAAYSAGKWGLEGMVGALQMELEGSGVRASIVRPGPTASGMGSDWDAELGGFVLEQWIKFGQARHGNFLHARAHADAIATIVSAPRGVHLSVIDVNPEAPVEERP</sequence>
<organism evidence="3 4">
    <name type="scientific">Nocardioides daedukensis</name>
    <dbReference type="NCBI Taxonomy" id="634462"/>
    <lineage>
        <taxon>Bacteria</taxon>
        <taxon>Bacillati</taxon>
        <taxon>Actinomycetota</taxon>
        <taxon>Actinomycetes</taxon>
        <taxon>Propionibacteriales</taxon>
        <taxon>Nocardioidaceae</taxon>
        <taxon>Nocardioides</taxon>
    </lineage>
</organism>
<dbReference type="InterPro" id="IPR020904">
    <property type="entry name" value="Sc_DH/Rdtase_CS"/>
</dbReference>
<dbReference type="InterPro" id="IPR002347">
    <property type="entry name" value="SDR_fam"/>
</dbReference>
<keyword evidence="2" id="KW-0560">Oxidoreductase</keyword>
<dbReference type="Gene3D" id="3.40.50.720">
    <property type="entry name" value="NAD(P)-binding Rossmann-like Domain"/>
    <property type="match status" value="1"/>
</dbReference>
<dbReference type="PROSITE" id="PS00061">
    <property type="entry name" value="ADH_SHORT"/>
    <property type="match status" value="1"/>
</dbReference>
<evidence type="ECO:0000256" key="2">
    <source>
        <dbReference type="ARBA" id="ARBA00023002"/>
    </source>
</evidence>
<proteinExistence type="inferred from homology"/>
<name>A0A7Y9S2C7_9ACTN</name>
<dbReference type="Proteomes" id="UP000540656">
    <property type="component" value="Unassembled WGS sequence"/>
</dbReference>
<dbReference type="EMBL" id="JACCAA010000001">
    <property type="protein sequence ID" value="NYG58449.1"/>
    <property type="molecule type" value="Genomic_DNA"/>
</dbReference>
<evidence type="ECO:0000313" key="4">
    <source>
        <dbReference type="Proteomes" id="UP000540656"/>
    </source>
</evidence>
<dbReference type="Pfam" id="PF00106">
    <property type="entry name" value="adh_short"/>
    <property type="match status" value="1"/>
</dbReference>
<dbReference type="RefSeq" id="WP_179501613.1">
    <property type="nucleotide sequence ID" value="NZ_JACCAA010000001.1"/>
</dbReference>
<protein>
    <submittedName>
        <fullName evidence="3">Short-subunit dehydrogenase</fullName>
    </submittedName>
</protein>
<dbReference type="GO" id="GO:0016491">
    <property type="term" value="F:oxidoreductase activity"/>
    <property type="evidence" value="ECO:0007669"/>
    <property type="project" value="UniProtKB-KW"/>
</dbReference>
<comment type="caution">
    <text evidence="3">The sequence shown here is derived from an EMBL/GenBank/DDBJ whole genome shotgun (WGS) entry which is preliminary data.</text>
</comment>
<dbReference type="NCBIfam" id="NF005854">
    <property type="entry name" value="PRK07775.1"/>
    <property type="match status" value="1"/>
</dbReference>
<dbReference type="SUPFAM" id="SSF51735">
    <property type="entry name" value="NAD(P)-binding Rossmann-fold domains"/>
    <property type="match status" value="1"/>
</dbReference>
<evidence type="ECO:0000313" key="3">
    <source>
        <dbReference type="EMBL" id="NYG58449.1"/>
    </source>
</evidence>
<evidence type="ECO:0000256" key="1">
    <source>
        <dbReference type="ARBA" id="ARBA00006484"/>
    </source>
</evidence>
<comment type="similarity">
    <text evidence="1">Belongs to the short-chain dehydrogenases/reductases (SDR) family.</text>
</comment>
<dbReference type="CDD" id="cd05233">
    <property type="entry name" value="SDR_c"/>
    <property type="match status" value="1"/>
</dbReference>
<reference evidence="3 4" key="1">
    <citation type="submission" date="2020-07" db="EMBL/GenBank/DDBJ databases">
        <title>Sequencing the genomes of 1000 actinobacteria strains.</title>
        <authorList>
            <person name="Klenk H.-P."/>
        </authorList>
    </citation>
    <scope>NUCLEOTIDE SEQUENCE [LARGE SCALE GENOMIC DNA]</scope>
    <source>
        <strain evidence="3 4">DSM 23819</strain>
    </source>
</reference>
<keyword evidence="4" id="KW-1185">Reference proteome</keyword>
<dbReference type="PRINTS" id="PR00081">
    <property type="entry name" value="GDHRDH"/>
</dbReference>
<dbReference type="PANTHER" id="PTHR43669">
    <property type="entry name" value="5-KETO-D-GLUCONATE 5-REDUCTASE"/>
    <property type="match status" value="1"/>
</dbReference>
<dbReference type="InterPro" id="IPR036291">
    <property type="entry name" value="NAD(P)-bd_dom_sf"/>
</dbReference>